<comment type="caution">
    <text evidence="1">The sequence shown here is derived from an EMBL/GenBank/DDBJ whole genome shotgun (WGS) entry which is preliminary data.</text>
</comment>
<keyword evidence="2" id="KW-1185">Reference proteome</keyword>
<reference evidence="1" key="1">
    <citation type="submission" date="2019-08" db="EMBL/GenBank/DDBJ databases">
        <title>The genome of the North American firefly Photinus pyralis.</title>
        <authorList>
            <consortium name="Photinus pyralis genome working group"/>
            <person name="Fallon T.R."/>
            <person name="Sander Lower S.E."/>
            <person name="Weng J.-K."/>
        </authorList>
    </citation>
    <scope>NUCLEOTIDE SEQUENCE</scope>
    <source>
        <strain evidence="1">TRF0915ILg1</strain>
        <tissue evidence="1">Whole body</tissue>
    </source>
</reference>
<organism evidence="1 2">
    <name type="scientific">Ignelater luminosus</name>
    <name type="common">Cucubano</name>
    <name type="synonym">Pyrophorus luminosus</name>
    <dbReference type="NCBI Taxonomy" id="2038154"/>
    <lineage>
        <taxon>Eukaryota</taxon>
        <taxon>Metazoa</taxon>
        <taxon>Ecdysozoa</taxon>
        <taxon>Arthropoda</taxon>
        <taxon>Hexapoda</taxon>
        <taxon>Insecta</taxon>
        <taxon>Pterygota</taxon>
        <taxon>Neoptera</taxon>
        <taxon>Endopterygota</taxon>
        <taxon>Coleoptera</taxon>
        <taxon>Polyphaga</taxon>
        <taxon>Elateriformia</taxon>
        <taxon>Elateroidea</taxon>
        <taxon>Elateridae</taxon>
        <taxon>Agrypninae</taxon>
        <taxon>Pyrophorini</taxon>
        <taxon>Ignelater</taxon>
    </lineage>
</organism>
<accession>A0A8K0DCZ8</accession>
<protein>
    <recommendedName>
        <fullName evidence="3">PiggyBac transposable element-derived protein domain-containing protein</fullName>
    </recommendedName>
</protein>
<dbReference type="OrthoDB" id="7611382at2759"/>
<dbReference type="AlphaFoldDB" id="A0A8K0DCZ8"/>
<dbReference type="Proteomes" id="UP000801492">
    <property type="component" value="Unassembled WGS sequence"/>
</dbReference>
<sequence>MTYKHGLSDAELELELLHGLLEDCSDPESNVSDEDLSLASDSDKDCIPPALLILIKILNVSNCFQPESGNATSEVCVTTFHKENGARPSFDVGSRHVGKGNSTIWTVTAHNINTQGGFSAQSALCSTQHSNVGIGTGEKQLPKTIQYRNSTKYGVDVVGHMSRKYTVRTACRRWPVHVFFNILDLAGINA</sequence>
<proteinExistence type="predicted"/>
<dbReference type="EMBL" id="VTPC01001487">
    <property type="protein sequence ID" value="KAF2901811.1"/>
    <property type="molecule type" value="Genomic_DNA"/>
</dbReference>
<evidence type="ECO:0000313" key="2">
    <source>
        <dbReference type="Proteomes" id="UP000801492"/>
    </source>
</evidence>
<evidence type="ECO:0000313" key="1">
    <source>
        <dbReference type="EMBL" id="KAF2901811.1"/>
    </source>
</evidence>
<gene>
    <name evidence="1" type="ORF">ILUMI_04375</name>
</gene>
<name>A0A8K0DCZ8_IGNLU</name>
<evidence type="ECO:0008006" key="3">
    <source>
        <dbReference type="Google" id="ProtNLM"/>
    </source>
</evidence>